<accession>A0A9X2WAE2</accession>
<evidence type="ECO:0000256" key="12">
    <source>
        <dbReference type="ARBA" id="ARBA00037975"/>
    </source>
</evidence>
<feature type="transmembrane region" description="Helical" evidence="13">
    <location>
        <begin position="82"/>
        <end position="107"/>
    </location>
</feature>
<feature type="domain" description="Cytochrome b561 bacterial/Ni-hydrogenase" evidence="14">
    <location>
        <begin position="5"/>
        <end position="173"/>
    </location>
</feature>
<dbReference type="GO" id="GO:0022904">
    <property type="term" value="P:respiratory electron transport chain"/>
    <property type="evidence" value="ECO:0007669"/>
    <property type="project" value="InterPro"/>
</dbReference>
<evidence type="ECO:0000313" key="15">
    <source>
        <dbReference type="EMBL" id="MCT4703875.1"/>
    </source>
</evidence>
<evidence type="ECO:0000313" key="16">
    <source>
        <dbReference type="Proteomes" id="UP001150641"/>
    </source>
</evidence>
<dbReference type="Proteomes" id="UP001150641">
    <property type="component" value="Unassembled WGS sequence"/>
</dbReference>
<keyword evidence="7" id="KW-0479">Metal-binding</keyword>
<dbReference type="GO" id="GO:0005886">
    <property type="term" value="C:plasma membrane"/>
    <property type="evidence" value="ECO:0007669"/>
    <property type="project" value="UniProtKB-SubCell"/>
</dbReference>
<keyword evidence="5" id="KW-0349">Heme</keyword>
<dbReference type="EMBL" id="JALHAP010000082">
    <property type="protein sequence ID" value="MCT4703875.1"/>
    <property type="molecule type" value="Genomic_DNA"/>
</dbReference>
<evidence type="ECO:0000256" key="8">
    <source>
        <dbReference type="ARBA" id="ARBA00022982"/>
    </source>
</evidence>
<dbReference type="GO" id="GO:0020037">
    <property type="term" value="F:heme binding"/>
    <property type="evidence" value="ECO:0007669"/>
    <property type="project" value="TreeGrafter"/>
</dbReference>
<dbReference type="RefSeq" id="WP_271124558.1">
    <property type="nucleotide sequence ID" value="NZ_JALHAN010000069.1"/>
</dbReference>
<proteinExistence type="inferred from homology"/>
<keyword evidence="11 13" id="KW-0472">Membrane</keyword>
<dbReference type="InterPro" id="IPR052168">
    <property type="entry name" value="Cytochrome_b561_oxidase"/>
</dbReference>
<dbReference type="SUPFAM" id="SSF81342">
    <property type="entry name" value="Transmembrane di-heme cytochromes"/>
    <property type="match status" value="1"/>
</dbReference>
<evidence type="ECO:0000259" key="14">
    <source>
        <dbReference type="Pfam" id="PF01292"/>
    </source>
</evidence>
<comment type="caution">
    <text evidence="15">The sequence shown here is derived from an EMBL/GenBank/DDBJ whole genome shotgun (WGS) entry which is preliminary data.</text>
</comment>
<dbReference type="GO" id="GO:0009055">
    <property type="term" value="F:electron transfer activity"/>
    <property type="evidence" value="ECO:0007669"/>
    <property type="project" value="InterPro"/>
</dbReference>
<keyword evidence="4" id="KW-1003">Cell membrane</keyword>
<feature type="transmembrane region" description="Helical" evidence="13">
    <location>
        <begin position="143"/>
        <end position="162"/>
    </location>
</feature>
<reference evidence="15" key="1">
    <citation type="submission" date="2022-03" db="EMBL/GenBank/DDBJ databases">
        <title>Proposal of a novel genus Dryocolo and two novel species.</title>
        <authorList>
            <person name="Maddock D.W."/>
            <person name="Brady C.L."/>
            <person name="Denman S."/>
            <person name="Arnold D."/>
        </authorList>
    </citation>
    <scope>NUCLEOTIDE SEQUENCE</scope>
    <source>
        <strain evidence="15">H6W4</strain>
    </source>
</reference>
<evidence type="ECO:0000256" key="4">
    <source>
        <dbReference type="ARBA" id="ARBA00022475"/>
    </source>
</evidence>
<name>A0A9X2WAE2_9ENTR</name>
<dbReference type="AlphaFoldDB" id="A0A9X2WAE2"/>
<sequence length="178" mass="20448">MRSKYTSLQITLHWLVFLLIASAYCAMELKGFFPRSYRPAINAIHVTCGLSVLVLMVLRLLVRIKYRAPAITPKPHPAITGISHLVHTIIYLMFIVLPILGFLTVYFKGHDWSVLGIPMPHAPELDEDRQFEVKELHELVANTGYFVIGIHAFAALFHHYIWKDNTLLRMMPGKKDRL</sequence>
<feature type="transmembrane region" description="Helical" evidence="13">
    <location>
        <begin position="41"/>
        <end position="62"/>
    </location>
</feature>
<evidence type="ECO:0000256" key="1">
    <source>
        <dbReference type="ARBA" id="ARBA00001970"/>
    </source>
</evidence>
<evidence type="ECO:0000256" key="11">
    <source>
        <dbReference type="ARBA" id="ARBA00023136"/>
    </source>
</evidence>
<evidence type="ECO:0000256" key="6">
    <source>
        <dbReference type="ARBA" id="ARBA00022692"/>
    </source>
</evidence>
<protein>
    <submittedName>
        <fullName evidence="15">Cytochrome b561</fullName>
    </submittedName>
</protein>
<dbReference type="Pfam" id="PF01292">
    <property type="entry name" value="Ni_hydr_CYTB"/>
    <property type="match status" value="1"/>
</dbReference>
<dbReference type="InterPro" id="IPR016174">
    <property type="entry name" value="Di-haem_cyt_TM"/>
</dbReference>
<evidence type="ECO:0000256" key="9">
    <source>
        <dbReference type="ARBA" id="ARBA00022989"/>
    </source>
</evidence>
<organism evidence="15 16">
    <name type="scientific">Dryocola boscaweniae</name>
    <dbReference type="NCBI Taxonomy" id="2925397"/>
    <lineage>
        <taxon>Bacteria</taxon>
        <taxon>Pseudomonadati</taxon>
        <taxon>Pseudomonadota</taxon>
        <taxon>Gammaproteobacteria</taxon>
        <taxon>Enterobacterales</taxon>
        <taxon>Enterobacteriaceae</taxon>
        <taxon>Dryocola</taxon>
    </lineage>
</organism>
<comment type="cofactor">
    <cofactor evidence="1">
        <name>heme b</name>
        <dbReference type="ChEBI" id="CHEBI:60344"/>
    </cofactor>
</comment>
<evidence type="ECO:0000256" key="7">
    <source>
        <dbReference type="ARBA" id="ARBA00022723"/>
    </source>
</evidence>
<dbReference type="NCBIfam" id="NF008566">
    <property type="entry name" value="PRK11513.1"/>
    <property type="match status" value="1"/>
</dbReference>
<keyword evidence="6 13" id="KW-0812">Transmembrane</keyword>
<comment type="similarity">
    <text evidence="12">Belongs to the cytochrome b561 family.</text>
</comment>
<dbReference type="GO" id="GO:0046872">
    <property type="term" value="F:metal ion binding"/>
    <property type="evidence" value="ECO:0007669"/>
    <property type="project" value="UniProtKB-KW"/>
</dbReference>
<evidence type="ECO:0000256" key="3">
    <source>
        <dbReference type="ARBA" id="ARBA00022448"/>
    </source>
</evidence>
<keyword evidence="10" id="KW-0408">Iron</keyword>
<evidence type="ECO:0000256" key="10">
    <source>
        <dbReference type="ARBA" id="ARBA00023004"/>
    </source>
</evidence>
<evidence type="ECO:0000256" key="2">
    <source>
        <dbReference type="ARBA" id="ARBA00004651"/>
    </source>
</evidence>
<keyword evidence="9 13" id="KW-1133">Transmembrane helix</keyword>
<keyword evidence="3" id="KW-0813">Transport</keyword>
<gene>
    <name evidence="15" type="primary">cybB</name>
    <name evidence="15" type="ORF">MUA00_19030</name>
</gene>
<dbReference type="InterPro" id="IPR011577">
    <property type="entry name" value="Cyt_b561_bac/Ni-Hgenase"/>
</dbReference>
<keyword evidence="8" id="KW-0249">Electron transport</keyword>
<dbReference type="PANTHER" id="PTHR30529">
    <property type="entry name" value="CYTOCHROME B561"/>
    <property type="match status" value="1"/>
</dbReference>
<evidence type="ECO:0000256" key="13">
    <source>
        <dbReference type="SAM" id="Phobius"/>
    </source>
</evidence>
<dbReference type="PANTHER" id="PTHR30529:SF4">
    <property type="entry name" value="SUPEROXIDE OXIDASE CYBB"/>
    <property type="match status" value="1"/>
</dbReference>
<keyword evidence="16" id="KW-1185">Reference proteome</keyword>
<evidence type="ECO:0000256" key="5">
    <source>
        <dbReference type="ARBA" id="ARBA00022617"/>
    </source>
</evidence>
<comment type="subcellular location">
    <subcellularLocation>
        <location evidence="2">Cell membrane</location>
        <topology evidence="2">Multi-pass membrane protein</topology>
    </subcellularLocation>
</comment>